<proteinExistence type="predicted"/>
<reference evidence="1 2" key="1">
    <citation type="submission" date="2024-02" db="EMBL/GenBank/DDBJ databases">
        <title>Seven novel Bacillus-like species.</title>
        <authorList>
            <person name="Liu G."/>
        </authorList>
    </citation>
    <scope>NUCLEOTIDE SEQUENCE [LARGE SCALE GENOMIC DNA]</scope>
    <source>
        <strain evidence="1 2">FJAT-52991</strain>
    </source>
</reference>
<evidence type="ECO:0008006" key="3">
    <source>
        <dbReference type="Google" id="ProtNLM"/>
    </source>
</evidence>
<organism evidence="1 2">
    <name type="scientific">Bacillus kandeliae</name>
    <dbReference type="NCBI Taxonomy" id="3129297"/>
    <lineage>
        <taxon>Bacteria</taxon>
        <taxon>Bacillati</taxon>
        <taxon>Bacillota</taxon>
        <taxon>Bacilli</taxon>
        <taxon>Bacillales</taxon>
        <taxon>Bacillaceae</taxon>
        <taxon>Bacillus</taxon>
    </lineage>
</organism>
<protein>
    <recommendedName>
        <fullName evidence="3">Cysteine-rich CPCC domain-containing protein</fullName>
    </recommendedName>
</protein>
<dbReference type="RefSeq" id="WP_338753427.1">
    <property type="nucleotide sequence ID" value="NZ_CP147404.1"/>
</dbReference>
<dbReference type="Proteomes" id="UP001387364">
    <property type="component" value="Chromosome"/>
</dbReference>
<keyword evidence="2" id="KW-1185">Reference proteome</keyword>
<name>A0ABZ2N8A8_9BACI</name>
<sequence length="125" mass="14736">MNQFLIKECVLLHCFCENKETFDLKVEGDVDTDPIWCNQCCCNFDIEEVPISDELKEELMRWGMMYGKWIDWSKDTLRSNGIEMENDFNKIGQKLTEKVKKELGNKYKLRFSPSTSARLYAGLEF</sequence>
<evidence type="ECO:0000313" key="1">
    <source>
        <dbReference type="EMBL" id="WXB93888.1"/>
    </source>
</evidence>
<evidence type="ECO:0000313" key="2">
    <source>
        <dbReference type="Proteomes" id="UP001387364"/>
    </source>
</evidence>
<gene>
    <name evidence="1" type="ORF">WDJ61_04450</name>
</gene>
<dbReference type="EMBL" id="CP147404">
    <property type="protein sequence ID" value="WXB93888.1"/>
    <property type="molecule type" value="Genomic_DNA"/>
</dbReference>
<accession>A0ABZ2N8A8</accession>